<feature type="compositionally biased region" description="Basic and acidic residues" evidence="1">
    <location>
        <begin position="253"/>
        <end position="267"/>
    </location>
</feature>
<feature type="chain" id="PRO_5045322893" evidence="2">
    <location>
        <begin position="36"/>
        <end position="267"/>
    </location>
</feature>
<evidence type="ECO:0000313" key="5">
    <source>
        <dbReference type="Proteomes" id="UP000661193"/>
    </source>
</evidence>
<dbReference type="Pfam" id="PF11350">
    <property type="entry name" value="DUF3152"/>
    <property type="match status" value="1"/>
</dbReference>
<protein>
    <submittedName>
        <fullName evidence="4">DUF3152 domain-containing protein</fullName>
    </submittedName>
</protein>
<accession>A0ABS1UGC1</accession>
<feature type="signal peptide" evidence="2">
    <location>
        <begin position="1"/>
        <end position="35"/>
    </location>
</feature>
<keyword evidence="2" id="KW-0732">Signal</keyword>
<proteinExistence type="predicted"/>
<evidence type="ECO:0000256" key="1">
    <source>
        <dbReference type="SAM" id="MobiDB-lite"/>
    </source>
</evidence>
<sequence length="267" mass="28672">MSYAPRVPADRGRAWVSPLVAVLLAGCAPAMPAPAAPVAPVVTAPPTNRPRVAAAPLASTPPAPVSYPARGANRWDVAGGEAAPRTGPGRLLRYQVAIERGIEGIALAEFAAEVSRILSDPQGWSAGGQWRLRRVGPDRRPDFTIYLATPVTRDRLCQDVPDGYTSCRNGDRVVVNVARWVKGAPGFGTDVDHYRRYVVNHEVGHRLGMGHELCPGRGRPAPVMQQQTLGLHGCTPNGLPYLDGRRYSGRSGTYDDRIPPRDRGLPG</sequence>
<feature type="domain" description="DUF3152" evidence="3">
    <location>
        <begin position="65"/>
        <end position="231"/>
    </location>
</feature>
<name>A0ABS1UGC1_9ACTN</name>
<dbReference type="Proteomes" id="UP000661193">
    <property type="component" value="Unassembled WGS sequence"/>
</dbReference>
<dbReference type="PROSITE" id="PS51257">
    <property type="entry name" value="PROKAR_LIPOPROTEIN"/>
    <property type="match status" value="1"/>
</dbReference>
<feature type="region of interest" description="Disordered" evidence="1">
    <location>
        <begin position="245"/>
        <end position="267"/>
    </location>
</feature>
<comment type="caution">
    <text evidence="4">The sequence shown here is derived from an EMBL/GenBank/DDBJ whole genome shotgun (WGS) entry which is preliminary data.</text>
</comment>
<gene>
    <name evidence="4" type="ORF">JMF97_04255</name>
</gene>
<dbReference type="SUPFAM" id="SSF55486">
    <property type="entry name" value="Metalloproteases ('zincins'), catalytic domain"/>
    <property type="match status" value="1"/>
</dbReference>
<keyword evidence="5" id="KW-1185">Reference proteome</keyword>
<dbReference type="RefSeq" id="WP_203220354.1">
    <property type="nucleotide sequence ID" value="NZ_JAETXL010000002.1"/>
</dbReference>
<evidence type="ECO:0000256" key="2">
    <source>
        <dbReference type="SAM" id="SignalP"/>
    </source>
</evidence>
<organism evidence="4 5">
    <name type="scientific">Micromonospora fiedleri</name>
    <dbReference type="NCBI Taxonomy" id="1157498"/>
    <lineage>
        <taxon>Bacteria</taxon>
        <taxon>Bacillati</taxon>
        <taxon>Actinomycetota</taxon>
        <taxon>Actinomycetes</taxon>
        <taxon>Micromonosporales</taxon>
        <taxon>Micromonosporaceae</taxon>
        <taxon>Micromonospora</taxon>
    </lineage>
</organism>
<evidence type="ECO:0000313" key="4">
    <source>
        <dbReference type="EMBL" id="MBL6275370.1"/>
    </source>
</evidence>
<evidence type="ECO:0000259" key="3">
    <source>
        <dbReference type="Pfam" id="PF11350"/>
    </source>
</evidence>
<reference evidence="4 5" key="1">
    <citation type="submission" date="2021-01" db="EMBL/GenBank/DDBJ databases">
        <title>Genome sequencing of Micromonospora fiedleri MG-37.</title>
        <authorList>
            <person name="Moreland P.E.J."/>
            <person name="Stach J.E.M."/>
        </authorList>
    </citation>
    <scope>NUCLEOTIDE SEQUENCE [LARGE SCALE GENOMIC DNA]</scope>
    <source>
        <strain evidence="4 5">MG-37</strain>
    </source>
</reference>
<dbReference type="InterPro" id="IPR022603">
    <property type="entry name" value="DUF3152"/>
</dbReference>
<dbReference type="EMBL" id="JAETXL010000002">
    <property type="protein sequence ID" value="MBL6275370.1"/>
    <property type="molecule type" value="Genomic_DNA"/>
</dbReference>